<evidence type="ECO:0000313" key="13">
    <source>
        <dbReference type="EMBL" id="CUO42512.1"/>
    </source>
</evidence>
<dbReference type="Gene3D" id="3.40.710.10">
    <property type="entry name" value="DD-peptidase/beta-lactamase superfamily"/>
    <property type="match status" value="1"/>
</dbReference>
<gene>
    <name evidence="13" type="primary">dacF</name>
    <name evidence="13" type="ORF">ERS852470_02304</name>
</gene>
<reference evidence="13 14" key="1">
    <citation type="submission" date="2015-09" db="EMBL/GenBank/DDBJ databases">
        <authorList>
            <consortium name="Pathogen Informatics"/>
        </authorList>
    </citation>
    <scope>NUCLEOTIDE SEQUENCE [LARGE SCALE GENOMIC DNA]</scope>
    <source>
        <strain evidence="13 14">2789STDY5834855</strain>
    </source>
</reference>
<feature type="domain" description="Peptidase S11 D-alanyl-D-alanine carboxypeptidase A N-terminal" evidence="12">
    <location>
        <begin position="27"/>
        <end position="260"/>
    </location>
</feature>
<feature type="active site" evidence="7">
    <location>
        <position position="125"/>
    </location>
</feature>
<proteinExistence type="inferred from homology"/>
<dbReference type="PANTHER" id="PTHR21581:SF26">
    <property type="entry name" value="D-ALANYL-D-ALANINE ENDOPEPTIDASE"/>
    <property type="match status" value="1"/>
</dbReference>
<dbReference type="GO" id="GO:0008360">
    <property type="term" value="P:regulation of cell shape"/>
    <property type="evidence" value="ECO:0007669"/>
    <property type="project" value="UniProtKB-KW"/>
</dbReference>
<keyword evidence="13" id="KW-0645">Protease</keyword>
<evidence type="ECO:0000259" key="12">
    <source>
        <dbReference type="Pfam" id="PF00768"/>
    </source>
</evidence>
<evidence type="ECO:0000256" key="8">
    <source>
        <dbReference type="PIRSR" id="PIRSR618044-2"/>
    </source>
</evidence>
<feature type="signal peptide" evidence="11">
    <location>
        <begin position="1"/>
        <end position="29"/>
    </location>
</feature>
<evidence type="ECO:0000256" key="5">
    <source>
        <dbReference type="ARBA" id="ARBA00022984"/>
    </source>
</evidence>
<dbReference type="Proteomes" id="UP000095558">
    <property type="component" value="Unassembled WGS sequence"/>
</dbReference>
<evidence type="ECO:0000256" key="3">
    <source>
        <dbReference type="ARBA" id="ARBA00022801"/>
    </source>
</evidence>
<evidence type="ECO:0000313" key="14">
    <source>
        <dbReference type="Proteomes" id="UP000095558"/>
    </source>
</evidence>
<dbReference type="OrthoDB" id="1701915at2"/>
<evidence type="ECO:0000256" key="6">
    <source>
        <dbReference type="ARBA" id="ARBA00023316"/>
    </source>
</evidence>
<dbReference type="EMBL" id="CYZV01000024">
    <property type="protein sequence ID" value="CUO42512.1"/>
    <property type="molecule type" value="Genomic_DNA"/>
</dbReference>
<keyword evidence="4" id="KW-0133">Cell shape</keyword>
<dbReference type="RefSeq" id="WP_042396036.1">
    <property type="nucleotide sequence ID" value="NZ_CYYT01000003.1"/>
</dbReference>
<keyword evidence="13" id="KW-0121">Carboxypeptidase</keyword>
<sequence length="427" mass="47311">MSKKFFRAFVLTLCLSLVVPFFNTINVFAATEPQIMGQSAITMDLDTGEIIYSKNADEQRSPASTTKLLTSLLFAENKNKDDLIPYTENSVSLRETTLNNFIGNTAQPGDTLTANEVMDAVMVYSANDAAVMMAESVSGSVEKFTELMNQRAKELGAVNTNFVNPNGLEIDANNHNVTTAYDLALIAKAAYENDWVRESMGIDKTSVILDGKTIYIETRDKLLGVDGNIGGKTGNETKAGHCFVGYYNRNGRNLITVVLGSLYGADGMNVFNDTQSIADYSYDAQKTTYKSAGDEISTVELNYKLFRFFGPTKTITAPVVLDQDIEYYQNSFNDTHSNLEVPSNELNAWKVASNNNVDLVYTSGDYTQTVKGSITLSTGQILKANIGIYALSLLIIILIIVLLFVTIKLMMNSKRRRRNRRGRYSRY</sequence>
<feature type="chain" id="PRO_5009820429" evidence="11">
    <location>
        <begin position="30"/>
        <end position="427"/>
    </location>
</feature>
<keyword evidence="10" id="KW-0472">Membrane</keyword>
<dbReference type="GO" id="GO:0009002">
    <property type="term" value="F:serine-type D-Ala-D-Ala carboxypeptidase activity"/>
    <property type="evidence" value="ECO:0007669"/>
    <property type="project" value="UniProtKB-EC"/>
</dbReference>
<keyword evidence="2 11" id="KW-0732">Signal</keyword>
<keyword evidence="10" id="KW-1133">Transmembrane helix</keyword>
<evidence type="ECO:0000256" key="1">
    <source>
        <dbReference type="ARBA" id="ARBA00007164"/>
    </source>
</evidence>
<dbReference type="Pfam" id="PF00768">
    <property type="entry name" value="Peptidase_S11"/>
    <property type="match status" value="1"/>
</dbReference>
<comment type="similarity">
    <text evidence="1 9">Belongs to the peptidase S11 family.</text>
</comment>
<name>A0A174EWN1_9CLOT</name>
<evidence type="ECO:0000256" key="11">
    <source>
        <dbReference type="SAM" id="SignalP"/>
    </source>
</evidence>
<feature type="active site" description="Acyl-ester intermediate" evidence="7">
    <location>
        <position position="64"/>
    </location>
</feature>
<dbReference type="InterPro" id="IPR012338">
    <property type="entry name" value="Beta-lactam/transpept-like"/>
</dbReference>
<evidence type="ECO:0000256" key="10">
    <source>
        <dbReference type="SAM" id="Phobius"/>
    </source>
</evidence>
<dbReference type="InterPro" id="IPR001967">
    <property type="entry name" value="Peptidase_S11_N"/>
</dbReference>
<keyword evidence="3 13" id="KW-0378">Hydrolase</keyword>
<feature type="transmembrane region" description="Helical" evidence="10">
    <location>
        <begin position="386"/>
        <end position="411"/>
    </location>
</feature>
<dbReference type="SUPFAM" id="SSF56601">
    <property type="entry name" value="beta-lactamase/transpeptidase-like"/>
    <property type="match status" value="1"/>
</dbReference>
<feature type="binding site" evidence="8">
    <location>
        <position position="232"/>
    </location>
    <ligand>
        <name>substrate</name>
    </ligand>
</feature>
<keyword evidence="5" id="KW-0573">Peptidoglycan synthesis</keyword>
<dbReference type="InterPro" id="IPR018044">
    <property type="entry name" value="Peptidase_S11"/>
</dbReference>
<keyword evidence="6" id="KW-0961">Cell wall biogenesis/degradation</keyword>
<dbReference type="EC" id="3.4.16.4" evidence="13"/>
<accession>A0A174EWN1</accession>
<dbReference type="GO" id="GO:0006508">
    <property type="term" value="P:proteolysis"/>
    <property type="evidence" value="ECO:0007669"/>
    <property type="project" value="InterPro"/>
</dbReference>
<evidence type="ECO:0000256" key="2">
    <source>
        <dbReference type="ARBA" id="ARBA00022729"/>
    </source>
</evidence>
<dbReference type="AlphaFoldDB" id="A0A174EWN1"/>
<feature type="active site" description="Proton acceptor" evidence="7">
    <location>
        <position position="67"/>
    </location>
</feature>
<organism evidence="13 14">
    <name type="scientific">Clostridium disporicum</name>
    <dbReference type="NCBI Taxonomy" id="84024"/>
    <lineage>
        <taxon>Bacteria</taxon>
        <taxon>Bacillati</taxon>
        <taxon>Bacillota</taxon>
        <taxon>Clostridia</taxon>
        <taxon>Eubacteriales</taxon>
        <taxon>Clostridiaceae</taxon>
        <taxon>Clostridium</taxon>
    </lineage>
</organism>
<evidence type="ECO:0000256" key="4">
    <source>
        <dbReference type="ARBA" id="ARBA00022960"/>
    </source>
</evidence>
<protein>
    <submittedName>
        <fullName evidence="13">D-alanyl-D-alanine carboxypeptidase</fullName>
        <ecNumber evidence="13">3.4.16.4</ecNumber>
    </submittedName>
</protein>
<dbReference type="PRINTS" id="PR00725">
    <property type="entry name" value="DADACBPTASE1"/>
</dbReference>
<dbReference type="GeneID" id="83011142"/>
<dbReference type="PANTHER" id="PTHR21581">
    <property type="entry name" value="D-ALANYL-D-ALANINE CARBOXYPEPTIDASE"/>
    <property type="match status" value="1"/>
</dbReference>
<evidence type="ECO:0000256" key="7">
    <source>
        <dbReference type="PIRSR" id="PIRSR618044-1"/>
    </source>
</evidence>
<evidence type="ECO:0000256" key="9">
    <source>
        <dbReference type="RuleBase" id="RU004016"/>
    </source>
</evidence>
<keyword evidence="10" id="KW-0812">Transmembrane</keyword>
<dbReference type="GO" id="GO:0071555">
    <property type="term" value="P:cell wall organization"/>
    <property type="evidence" value="ECO:0007669"/>
    <property type="project" value="UniProtKB-KW"/>
</dbReference>
<dbReference type="GO" id="GO:0009252">
    <property type="term" value="P:peptidoglycan biosynthetic process"/>
    <property type="evidence" value="ECO:0007669"/>
    <property type="project" value="UniProtKB-KW"/>
</dbReference>